<keyword evidence="4" id="KW-1185">Reference proteome</keyword>
<reference evidence="3 4" key="1">
    <citation type="submission" date="2015-09" db="EMBL/GenBank/DDBJ databases">
        <title>Draft genome of the scarab beetle Oryctes borbonicus.</title>
        <authorList>
            <person name="Meyer J.M."/>
            <person name="Markov G.V."/>
            <person name="Baskaran P."/>
            <person name="Herrmann M."/>
            <person name="Sommer R.J."/>
            <person name="Roedelsperger C."/>
        </authorList>
    </citation>
    <scope>NUCLEOTIDE SEQUENCE [LARGE SCALE GENOMIC DNA]</scope>
    <source>
        <strain evidence="3">OB123</strain>
        <tissue evidence="3">Whole animal</tissue>
    </source>
</reference>
<dbReference type="AlphaFoldDB" id="A0A0T6AWP4"/>
<name>A0A0T6AWP4_9SCAR</name>
<dbReference type="OrthoDB" id="6513042at2759"/>
<evidence type="ECO:0000313" key="4">
    <source>
        <dbReference type="Proteomes" id="UP000051574"/>
    </source>
</evidence>
<dbReference type="Pfam" id="PF21635">
    <property type="entry name" value="Mov-10_helical"/>
    <property type="match status" value="1"/>
</dbReference>
<feature type="non-terminal residue" evidence="3">
    <location>
        <position position="458"/>
    </location>
</feature>
<dbReference type="EMBL" id="LJIG01022689">
    <property type="protein sequence ID" value="KRT79230.1"/>
    <property type="molecule type" value="Genomic_DNA"/>
</dbReference>
<evidence type="ECO:0000259" key="2">
    <source>
        <dbReference type="Pfam" id="PF21635"/>
    </source>
</evidence>
<evidence type="ECO:0000313" key="3">
    <source>
        <dbReference type="EMBL" id="KRT79230.1"/>
    </source>
</evidence>
<evidence type="ECO:0000259" key="1">
    <source>
        <dbReference type="Pfam" id="PF21634"/>
    </source>
</evidence>
<protein>
    <submittedName>
        <fullName evidence="3">Uncharacterized protein</fullName>
    </submittedName>
</protein>
<dbReference type="InterPro" id="IPR049079">
    <property type="entry name" value="Mov-10_helical"/>
</dbReference>
<dbReference type="Pfam" id="PF21634">
    <property type="entry name" value="MOV-10_beta-barrel"/>
    <property type="match status" value="1"/>
</dbReference>
<dbReference type="Proteomes" id="UP000051574">
    <property type="component" value="Unassembled WGS sequence"/>
</dbReference>
<gene>
    <name evidence="3" type="ORF">AMK59_8135</name>
</gene>
<comment type="caution">
    <text evidence="3">The sequence shown here is derived from an EMBL/GenBank/DDBJ whole genome shotgun (WGS) entry which is preliminary data.</text>
</comment>
<feature type="domain" description="Helicase MOV-10 helical" evidence="2">
    <location>
        <begin position="303"/>
        <end position="376"/>
    </location>
</feature>
<proteinExistence type="predicted"/>
<sequence length="458" mass="53274">MGTKREIINFWMIKFYENGIIRDYTMFKKDARNLFEQLKTDKGIKFETVLAGINIYRYTRNTKKPIIQFDKLQLDSLLMSYQQLQEVQKKIKTKKHKSKSKEHRCNTCLISFSSQKDVNNHQNTDKKHYFKQLYFSNSNVLENASRDIFIEINKGSGWIREVLPLNSAMKTTSHILIRNTTRNIYRLDGITEINSYIESVAIVTKYLPIFLMPNAEVILEIVACIPEALTTLFVNVFSFTNTTNNSQLHLIKEIALQVTNETYKDLLPTSQYKKQVAKRNNINIRKCVKVGVPTPIFNYVIDLEKYSVPKSLENLLAHDLQLFDGITKGEHKYLEKIQGTLKINESGHYLNRNNYFHLLDLLIHMEEYQLSIDIRNYDTETKDLIKVKGYNDRFQLAVPELAERRPSLLPGDSVFVKGADTNTFQGVVRMISQDTVILEFNKQFSRSVYMSGINLDVT</sequence>
<dbReference type="InterPro" id="IPR049080">
    <property type="entry name" value="MOV-10-like_beta-barrel"/>
</dbReference>
<organism evidence="3 4">
    <name type="scientific">Oryctes borbonicus</name>
    <dbReference type="NCBI Taxonomy" id="1629725"/>
    <lineage>
        <taxon>Eukaryota</taxon>
        <taxon>Metazoa</taxon>
        <taxon>Ecdysozoa</taxon>
        <taxon>Arthropoda</taxon>
        <taxon>Hexapoda</taxon>
        <taxon>Insecta</taxon>
        <taxon>Pterygota</taxon>
        <taxon>Neoptera</taxon>
        <taxon>Endopterygota</taxon>
        <taxon>Coleoptera</taxon>
        <taxon>Polyphaga</taxon>
        <taxon>Scarabaeiformia</taxon>
        <taxon>Scarabaeidae</taxon>
        <taxon>Dynastinae</taxon>
        <taxon>Oryctes</taxon>
    </lineage>
</organism>
<feature type="domain" description="Helicase MOV-10-like beta-barrel" evidence="1">
    <location>
        <begin position="377"/>
        <end position="457"/>
    </location>
</feature>
<accession>A0A0T6AWP4</accession>